<dbReference type="Pfam" id="PF06628">
    <property type="entry name" value="Catalase-rel"/>
    <property type="match status" value="1"/>
</dbReference>
<sequence>RDDDDVGQANTLINKVMDDAARDRLVNNVTGHLLNGVEEPVLSRAFAYWRNIDKTIGDRIATAVLDARAKR</sequence>
<evidence type="ECO:0000313" key="3">
    <source>
        <dbReference type="Proteomes" id="UP000072520"/>
    </source>
</evidence>
<name>A0AB34VJ11_9GAMM</name>
<comment type="caution">
    <text evidence="2">The sequence shown here is derived from an EMBL/GenBank/DDBJ whole genome shotgun (WGS) entry which is preliminary data.</text>
</comment>
<dbReference type="SUPFAM" id="SSF56634">
    <property type="entry name" value="Heme-dependent catalase-like"/>
    <property type="match status" value="1"/>
</dbReference>
<organism evidence="2 3">
    <name type="scientific">Pantoea stewartii</name>
    <dbReference type="NCBI Taxonomy" id="66269"/>
    <lineage>
        <taxon>Bacteria</taxon>
        <taxon>Pseudomonadati</taxon>
        <taxon>Pseudomonadota</taxon>
        <taxon>Gammaproteobacteria</taxon>
        <taxon>Enterobacterales</taxon>
        <taxon>Erwiniaceae</taxon>
        <taxon>Pantoea</taxon>
    </lineage>
</organism>
<evidence type="ECO:0000313" key="2">
    <source>
        <dbReference type="EMBL" id="KTS99828.1"/>
    </source>
</evidence>
<dbReference type="RefSeq" id="WP_058709152.1">
    <property type="nucleotide sequence ID" value="NZ_LDSI01000005.1"/>
</dbReference>
<dbReference type="InterPro" id="IPR010582">
    <property type="entry name" value="Catalase_immune_responsive"/>
</dbReference>
<feature type="non-terminal residue" evidence="2">
    <location>
        <position position="1"/>
    </location>
</feature>
<protein>
    <recommendedName>
        <fullName evidence="1">Catalase immune-responsive domain-containing protein</fullName>
    </recommendedName>
</protein>
<dbReference type="AlphaFoldDB" id="A0AB34VJ11"/>
<dbReference type="EMBL" id="LDSI01000005">
    <property type="protein sequence ID" value="KTS99828.1"/>
    <property type="molecule type" value="Genomic_DNA"/>
</dbReference>
<gene>
    <name evidence="2" type="ORF">RSA13_04535</name>
</gene>
<dbReference type="GO" id="GO:0020037">
    <property type="term" value="F:heme binding"/>
    <property type="evidence" value="ECO:0007669"/>
    <property type="project" value="InterPro"/>
</dbReference>
<evidence type="ECO:0000259" key="1">
    <source>
        <dbReference type="Pfam" id="PF06628"/>
    </source>
</evidence>
<feature type="domain" description="Catalase immune-responsive" evidence="1">
    <location>
        <begin position="3"/>
        <end position="64"/>
    </location>
</feature>
<dbReference type="InterPro" id="IPR020835">
    <property type="entry name" value="Catalase_sf"/>
</dbReference>
<accession>A0AB34VJ11</accession>
<dbReference type="Gene3D" id="1.20.1370.60">
    <property type="match status" value="1"/>
</dbReference>
<proteinExistence type="predicted"/>
<dbReference type="Proteomes" id="UP000072520">
    <property type="component" value="Unassembled WGS sequence"/>
</dbReference>
<reference evidence="2 3" key="1">
    <citation type="journal article" date="2016" name="Front. Microbiol.">
        <title>Genomic Resource of Rice Seed Associated Bacteria.</title>
        <authorList>
            <person name="Midha S."/>
            <person name="Bansal K."/>
            <person name="Sharma S."/>
            <person name="Kumar N."/>
            <person name="Patil P.P."/>
            <person name="Chaudhry V."/>
            <person name="Patil P.B."/>
        </authorList>
    </citation>
    <scope>NUCLEOTIDE SEQUENCE [LARGE SCALE GENOMIC DNA]</scope>
    <source>
        <strain evidence="2 3">RSA13</strain>
    </source>
</reference>